<dbReference type="AlphaFoldDB" id="A0A2M7FRF9"/>
<evidence type="ECO:0000313" key="3">
    <source>
        <dbReference type="EMBL" id="PIW08482.1"/>
    </source>
</evidence>
<sequence>EQKGYETQMILATSSTKLEQVFEVIQIGEFVAAYLPILYGIDASSIPNVDWFKAEMAK</sequence>
<name>A0A2M7FRF9_9BACT</name>
<keyword evidence="1" id="KW-0413">Isomerase</keyword>
<evidence type="ECO:0000259" key="2">
    <source>
        <dbReference type="Pfam" id="PF10432"/>
    </source>
</evidence>
<dbReference type="GO" id="GO:0005975">
    <property type="term" value="P:carbohydrate metabolic process"/>
    <property type="evidence" value="ECO:0007669"/>
    <property type="project" value="InterPro"/>
</dbReference>
<organism evidence="3 4">
    <name type="scientific">Candidatus Collierbacteria bacterium CG17_big_fil_post_rev_8_21_14_2_50_45_7</name>
    <dbReference type="NCBI Taxonomy" id="1974536"/>
    <lineage>
        <taxon>Bacteria</taxon>
        <taxon>Candidatus Collieribacteriota</taxon>
    </lineage>
</organism>
<dbReference type="GO" id="GO:0004476">
    <property type="term" value="F:mannose-6-phosphate isomerase activity"/>
    <property type="evidence" value="ECO:0007669"/>
    <property type="project" value="InterPro"/>
</dbReference>
<proteinExistence type="predicted"/>
<dbReference type="Pfam" id="PF10432">
    <property type="entry name" value="bact-PGI_C"/>
    <property type="match status" value="1"/>
</dbReference>
<feature type="domain" description="Bifunctional glucose-6-phosphate/mannose-6-phosphate isomerase C-terminal" evidence="2">
    <location>
        <begin position="2"/>
        <end position="56"/>
    </location>
</feature>
<protein>
    <recommendedName>
        <fullName evidence="2">Bifunctional glucose-6-phosphate/mannose-6-phosphate isomerase C-terminal domain-containing protein</fullName>
    </recommendedName>
</protein>
<dbReference type="EMBL" id="PFFO01000032">
    <property type="protein sequence ID" value="PIW08482.1"/>
    <property type="molecule type" value="Genomic_DNA"/>
</dbReference>
<dbReference type="Proteomes" id="UP000230556">
    <property type="component" value="Unassembled WGS sequence"/>
</dbReference>
<dbReference type="GO" id="GO:0004347">
    <property type="term" value="F:glucose-6-phosphate isomerase activity"/>
    <property type="evidence" value="ECO:0007669"/>
    <property type="project" value="InterPro"/>
</dbReference>
<comment type="caution">
    <text evidence="3">The sequence shown here is derived from an EMBL/GenBank/DDBJ whole genome shotgun (WGS) entry which is preliminary data.</text>
</comment>
<dbReference type="InterPro" id="IPR019490">
    <property type="entry name" value="Glu6P/Mann6P_isomerase_C"/>
</dbReference>
<accession>A0A2M7FRF9</accession>
<reference evidence="4" key="1">
    <citation type="submission" date="2017-09" db="EMBL/GenBank/DDBJ databases">
        <title>Depth-based differentiation of microbial function through sediment-hosted aquifers and enrichment of novel symbionts in the deep terrestrial subsurface.</title>
        <authorList>
            <person name="Probst A.J."/>
            <person name="Ladd B."/>
            <person name="Jarett J.K."/>
            <person name="Geller-Mcgrath D.E."/>
            <person name="Sieber C.M.K."/>
            <person name="Emerson J.B."/>
            <person name="Anantharaman K."/>
            <person name="Thomas B.C."/>
            <person name="Malmstrom R."/>
            <person name="Stieglmeier M."/>
            <person name="Klingl A."/>
            <person name="Woyke T."/>
            <person name="Ryan C.M."/>
            <person name="Banfield J.F."/>
        </authorList>
    </citation>
    <scope>NUCLEOTIDE SEQUENCE [LARGE SCALE GENOMIC DNA]</scope>
</reference>
<dbReference type="Gene3D" id="3.40.50.10490">
    <property type="entry name" value="Glucose-6-phosphate isomerase like protein, domain 1"/>
    <property type="match status" value="1"/>
</dbReference>
<evidence type="ECO:0000313" key="4">
    <source>
        <dbReference type="Proteomes" id="UP000230556"/>
    </source>
</evidence>
<gene>
    <name evidence="3" type="ORF">COW38_00705</name>
</gene>
<feature type="non-terminal residue" evidence="3">
    <location>
        <position position="1"/>
    </location>
</feature>
<evidence type="ECO:0000256" key="1">
    <source>
        <dbReference type="ARBA" id="ARBA00023235"/>
    </source>
</evidence>